<comment type="caution">
    <text evidence="2">The sequence shown here is derived from an EMBL/GenBank/DDBJ whole genome shotgun (WGS) entry which is preliminary data.</text>
</comment>
<gene>
    <name evidence="2" type="ORF">UR35_C0005G0003</name>
</gene>
<dbReference type="STRING" id="1618566.UR35_C0005G0003"/>
<dbReference type="SMART" id="SM00418">
    <property type="entry name" value="HTH_ARSR"/>
    <property type="match status" value="1"/>
</dbReference>
<dbReference type="Proteomes" id="UP000034778">
    <property type="component" value="Unassembled WGS sequence"/>
</dbReference>
<organism evidence="2 3">
    <name type="scientific">Candidatus Woesebacteria bacterium GW2011_GWB1_33_22</name>
    <dbReference type="NCBI Taxonomy" id="1618566"/>
    <lineage>
        <taxon>Bacteria</taxon>
        <taxon>Candidatus Woeseibacteriota</taxon>
    </lineage>
</organism>
<name>A0A0F9ZKV8_9BACT</name>
<sequence length="194" mass="22326">MANLEDIITSKVRVKILELFFSNLTEMYHVRGIVREIKEEINAVRRELEKMEASGILKKEPRGNRIYYFLRNDYPMFGDLLSIVAKSNGLGGAILDSRSKLGKISFVMFSGKFARQKIRKKDDEVDILVVGEVVLPELASVVRNFESKLGREINYTAMTREELDYRKKRRDPFLQGIFLGSRVMIIGDEEELTG</sequence>
<proteinExistence type="predicted"/>
<protein>
    <submittedName>
        <fullName evidence="2">Transcriptional regulator</fullName>
    </submittedName>
</protein>
<dbReference type="InterPro" id="IPR036390">
    <property type="entry name" value="WH_DNA-bd_sf"/>
</dbReference>
<accession>A0A0F9ZKV8</accession>
<dbReference type="InterPro" id="IPR001845">
    <property type="entry name" value="HTH_ArsR_DNA-bd_dom"/>
</dbReference>
<dbReference type="Gene3D" id="1.10.10.10">
    <property type="entry name" value="Winged helix-like DNA-binding domain superfamily/Winged helix DNA-binding domain"/>
    <property type="match status" value="1"/>
</dbReference>
<evidence type="ECO:0000313" key="2">
    <source>
        <dbReference type="EMBL" id="KKP44873.1"/>
    </source>
</evidence>
<reference evidence="2 3" key="1">
    <citation type="journal article" date="2015" name="Nature">
        <title>rRNA introns, odd ribosomes, and small enigmatic genomes across a large radiation of phyla.</title>
        <authorList>
            <person name="Brown C.T."/>
            <person name="Hug L.A."/>
            <person name="Thomas B.C."/>
            <person name="Sharon I."/>
            <person name="Castelle C.J."/>
            <person name="Singh A."/>
            <person name="Wilkins M.J."/>
            <person name="Williams K.H."/>
            <person name="Banfield J.F."/>
        </authorList>
    </citation>
    <scope>NUCLEOTIDE SEQUENCE [LARGE SCALE GENOMIC DNA]</scope>
</reference>
<evidence type="ECO:0000259" key="1">
    <source>
        <dbReference type="SMART" id="SM00418"/>
    </source>
</evidence>
<dbReference type="EMBL" id="LBOW01000005">
    <property type="protein sequence ID" value="KKP44873.1"/>
    <property type="molecule type" value="Genomic_DNA"/>
</dbReference>
<dbReference type="InterPro" id="IPR036388">
    <property type="entry name" value="WH-like_DNA-bd_sf"/>
</dbReference>
<dbReference type="SUPFAM" id="SSF46785">
    <property type="entry name" value="Winged helix' DNA-binding domain"/>
    <property type="match status" value="1"/>
</dbReference>
<dbReference type="AlphaFoldDB" id="A0A0F9ZKV8"/>
<dbReference type="GO" id="GO:0003700">
    <property type="term" value="F:DNA-binding transcription factor activity"/>
    <property type="evidence" value="ECO:0007669"/>
    <property type="project" value="InterPro"/>
</dbReference>
<evidence type="ECO:0000313" key="3">
    <source>
        <dbReference type="Proteomes" id="UP000034778"/>
    </source>
</evidence>
<feature type="domain" description="HTH arsR-type" evidence="1">
    <location>
        <begin position="3"/>
        <end position="86"/>
    </location>
</feature>